<feature type="compositionally biased region" description="Polar residues" evidence="1">
    <location>
        <begin position="440"/>
        <end position="456"/>
    </location>
</feature>
<dbReference type="STRING" id="981222.Cabther_A2181"/>
<sequence>MTTTYLVHKQPGFALTRRGKVVRWIAVTLGFCLVAALVSAGILLYVRYPSALGTLDVVTTPPGAEVWLDGRRVGTSPCTIERVGSGFHTLRAVHEGFLLAEREVLVEPGEQPEAVSFVLQPIKAEPPPAARASDSAPTERIAEFMQRAEEAFQRGDWVTPANDNALYYADAVLLIQPDNEPARAMRTRVQNALVRQAELAAGRGDLALAQSTYNLLLNRFPSDERSQSGITRIANLIDANRGQAAHFLALAEAAFAAGRYLDPPHNNAYFYLSQVLAHERGHPQAQALRAEIRQRMQAQAEARVEEGALEQAIGEYRRLARLFPEDRTLLYRAGQLERQRTADRSRAVSAVSVPAVRQMPGHHSETTGTLRFSATGLVFAAPRGTESLSLATEDIAELRLVRHELCVTTTKGVRYRFTGRDLKHGVALWQVLRRSPTPASPSSKQESSAHPNHQPQ</sequence>
<keyword evidence="2" id="KW-0812">Transmembrane</keyword>
<reference evidence="4 5" key="1">
    <citation type="journal article" date="2012" name="Environ. Microbiol.">
        <title>Complete genome of Candidatus Chloracidobacterium thermophilum, a chlorophyll-based photoheterotroph belonging to the phylum Acidobacteria.</title>
        <authorList>
            <person name="Garcia Costas A.M."/>
            <person name="Liu Z."/>
            <person name="Tomsho L.P."/>
            <person name="Schuster S.C."/>
            <person name="Ward D.M."/>
            <person name="Bryant D.A."/>
        </authorList>
    </citation>
    <scope>NUCLEOTIDE SEQUENCE [LARGE SCALE GENOMIC DNA]</scope>
    <source>
        <strain evidence="4 5">B</strain>
    </source>
</reference>
<evidence type="ECO:0000256" key="1">
    <source>
        <dbReference type="SAM" id="MobiDB-lite"/>
    </source>
</evidence>
<dbReference type="EMBL" id="CP002514">
    <property type="protein sequence ID" value="AEP12919.1"/>
    <property type="molecule type" value="Genomic_DNA"/>
</dbReference>
<dbReference type="InterPro" id="IPR013229">
    <property type="entry name" value="PEGA"/>
</dbReference>
<accession>G2LDR1</accession>
<protein>
    <submittedName>
        <fullName evidence="4">PEGA domain protein</fullName>
    </submittedName>
</protein>
<keyword evidence="2" id="KW-1133">Transmembrane helix</keyword>
<feature type="domain" description="PEGA" evidence="3">
    <location>
        <begin position="53"/>
        <end position="113"/>
    </location>
</feature>
<dbReference type="KEGG" id="ctm:Cabther_A2181"/>
<proteinExistence type="predicted"/>
<feature type="region of interest" description="Disordered" evidence="1">
    <location>
        <begin position="434"/>
        <end position="456"/>
    </location>
</feature>
<dbReference type="Proteomes" id="UP000006791">
    <property type="component" value="Chromosome 1"/>
</dbReference>
<keyword evidence="5" id="KW-1185">Reference proteome</keyword>
<dbReference type="OrthoDB" id="123407at2"/>
<keyword evidence="2" id="KW-0472">Membrane</keyword>
<organism evidence="4 5">
    <name type="scientific">Chloracidobacterium thermophilum (strain B)</name>
    <dbReference type="NCBI Taxonomy" id="981222"/>
    <lineage>
        <taxon>Bacteria</taxon>
        <taxon>Pseudomonadati</taxon>
        <taxon>Acidobacteriota</taxon>
        <taxon>Terriglobia</taxon>
        <taxon>Terriglobales</taxon>
        <taxon>Acidobacteriaceae</taxon>
        <taxon>Chloracidobacterium</taxon>
    </lineage>
</organism>
<name>G2LDR1_CHLTF</name>
<dbReference type="Pfam" id="PF08308">
    <property type="entry name" value="PEGA"/>
    <property type="match status" value="1"/>
</dbReference>
<evidence type="ECO:0000313" key="5">
    <source>
        <dbReference type="Proteomes" id="UP000006791"/>
    </source>
</evidence>
<dbReference type="AlphaFoldDB" id="G2LDR1"/>
<dbReference type="SUPFAM" id="SSF48452">
    <property type="entry name" value="TPR-like"/>
    <property type="match status" value="1"/>
</dbReference>
<evidence type="ECO:0000259" key="3">
    <source>
        <dbReference type="Pfam" id="PF08308"/>
    </source>
</evidence>
<evidence type="ECO:0000256" key="2">
    <source>
        <dbReference type="SAM" id="Phobius"/>
    </source>
</evidence>
<evidence type="ECO:0000313" key="4">
    <source>
        <dbReference type="EMBL" id="AEP12919.1"/>
    </source>
</evidence>
<dbReference type="InterPro" id="IPR011990">
    <property type="entry name" value="TPR-like_helical_dom_sf"/>
</dbReference>
<gene>
    <name evidence="4" type="ordered locus">Cabther_A2181</name>
</gene>
<dbReference type="Gene3D" id="1.25.40.10">
    <property type="entry name" value="Tetratricopeptide repeat domain"/>
    <property type="match status" value="1"/>
</dbReference>
<feature type="transmembrane region" description="Helical" evidence="2">
    <location>
        <begin position="21"/>
        <end position="46"/>
    </location>
</feature>
<dbReference type="RefSeq" id="WP_014100656.1">
    <property type="nucleotide sequence ID" value="NC_016024.1"/>
</dbReference>
<dbReference type="HOGENOM" id="CLU_599495_0_0_0"/>